<evidence type="ECO:0000256" key="1">
    <source>
        <dbReference type="SAM" id="MobiDB-lite"/>
    </source>
</evidence>
<dbReference type="Proteomes" id="UP000185109">
    <property type="component" value="Plasmid pRsp8C3c"/>
</dbReference>
<protein>
    <submittedName>
        <fullName evidence="2">Uncharacterized protein</fullName>
    </submittedName>
</protein>
<evidence type="ECO:0000313" key="3">
    <source>
        <dbReference type="Proteomes" id="UP000185109"/>
    </source>
</evidence>
<dbReference type="EMBL" id="CP017244">
    <property type="protein sequence ID" value="APO79752.1"/>
    <property type="molecule type" value="Genomic_DNA"/>
</dbReference>
<keyword evidence="2" id="KW-0614">Plasmid</keyword>
<evidence type="ECO:0000313" key="2">
    <source>
        <dbReference type="EMBL" id="APO79752.1"/>
    </source>
</evidence>
<feature type="region of interest" description="Disordered" evidence="1">
    <location>
        <begin position="14"/>
        <end position="79"/>
    </location>
</feature>
<geneLocation type="plasmid" evidence="3">
    <name>prsp8c3c</name>
</geneLocation>
<proteinExistence type="predicted"/>
<accession>A0A1L5PHZ8</accession>
<organism evidence="2 3">
    <name type="scientific">Rhizobium etli 8C-3</name>
    <dbReference type="NCBI Taxonomy" id="538025"/>
    <lineage>
        <taxon>Bacteria</taxon>
        <taxon>Pseudomonadati</taxon>
        <taxon>Pseudomonadota</taxon>
        <taxon>Alphaproteobacteria</taxon>
        <taxon>Hyphomicrobiales</taxon>
        <taxon>Rhizobiaceae</taxon>
        <taxon>Rhizobium/Agrobacterium group</taxon>
        <taxon>Rhizobium</taxon>
    </lineage>
</organism>
<dbReference type="RefSeq" id="WP_074065427.1">
    <property type="nucleotide sequence ID" value="NZ_CP017244.1"/>
</dbReference>
<gene>
    <name evidence="2" type="ORF">AM571_PC02023</name>
</gene>
<reference evidence="2 3" key="1">
    <citation type="submission" date="2016-09" db="EMBL/GenBank/DDBJ databases">
        <title>The complete genome sequences of Rhizobium gallicum, symbiovars gallicum and phaseoli, symbionts associated to common bean (Phaseolus vulgaris).</title>
        <authorList>
            <person name="Bustos P."/>
            <person name="Santamaria R.I."/>
            <person name="Perez-Carrascal O.M."/>
            <person name="Juarez S."/>
            <person name="Lozano L."/>
            <person name="Martinez-Flores I."/>
            <person name="Martinez-Romero E."/>
            <person name="Cevallos M."/>
            <person name="Romero D."/>
            <person name="Davila G."/>
            <person name="Gonzalez V."/>
        </authorList>
    </citation>
    <scope>NUCLEOTIDE SEQUENCE [LARGE SCALE GENOMIC DNA]</scope>
    <source>
        <strain evidence="2 3">8C-3</strain>
        <plasmid evidence="3">Plasmid prsp8c3c</plasmid>
    </source>
</reference>
<name>A0A1L5PHZ8_RHIET</name>
<dbReference type="AlphaFoldDB" id="A0A1L5PHZ8"/>
<sequence>MAGKRTHEQELRIIEKRENTTNAGDDFDPSVDLKKSRAVRARERGSPTPQKPAEIQGEDRAILRGVNQESKHHKPKGGH</sequence>
<feature type="compositionally biased region" description="Basic and acidic residues" evidence="1">
    <location>
        <begin position="31"/>
        <end position="45"/>
    </location>
</feature>